<dbReference type="Proteomes" id="UP000315369">
    <property type="component" value="Unassembled WGS sequence"/>
</dbReference>
<feature type="region of interest" description="Disordered" evidence="1">
    <location>
        <begin position="172"/>
        <end position="191"/>
    </location>
</feature>
<dbReference type="PROSITE" id="PS51257">
    <property type="entry name" value="PROKAR_LIPOPROTEIN"/>
    <property type="match status" value="1"/>
</dbReference>
<sequence length="430" mass="46844">MRLTLLAGLLLVSLGSAGCEPFPDSPIFFYGMALRADGSPFHATALPLDGGRHGKLYGDPLDFSPYGMTTTRDNGAFVLEILSGDIGSIATVSGSAPRPNARARFRVATPLEDGPAAFVSFTQVNGGGDSELPVLRVWDADLAWSDAPTGRWLTFAPPPSAPEAPRGVVVDLDDTTPQPGSPSGDLEDPSIPRPVFQLHTKEGLVWNEEAVTSPRLLSPWLLEDFATLEAQVRVVSAGAWRRDALTSDEAWLHFRLEWRSERLPLPAGALRPLSRGARCHPVTDVPCPFTDGLLAEQRLSELWPRGEPSSSPRRVGVQLETPAQLSRVVIRGLRTYGQEVVIEGSEDGVQWSELARRPLAEAPTTGNSRLFRDVSDADSPWDPPFPGHDYAFLDIALPGGPRVRYVRLLSLWYEAQEIEVTSIAELSLFE</sequence>
<keyword evidence="2" id="KW-0732">Signal</keyword>
<proteinExistence type="predicted"/>
<gene>
    <name evidence="3" type="ORF">FJV41_00255</name>
</gene>
<keyword evidence="4" id="KW-1185">Reference proteome</keyword>
<evidence type="ECO:0008006" key="5">
    <source>
        <dbReference type="Google" id="ProtNLM"/>
    </source>
</evidence>
<accession>A0A540XBE3</accession>
<dbReference type="EMBL" id="VIFM01000001">
    <property type="protein sequence ID" value="TQF18014.1"/>
    <property type="molecule type" value="Genomic_DNA"/>
</dbReference>
<comment type="caution">
    <text evidence="3">The sequence shown here is derived from an EMBL/GenBank/DDBJ whole genome shotgun (WGS) entry which is preliminary data.</text>
</comment>
<dbReference type="OrthoDB" id="5492654at2"/>
<evidence type="ECO:0000313" key="4">
    <source>
        <dbReference type="Proteomes" id="UP000315369"/>
    </source>
</evidence>
<name>A0A540XBE3_9BACT</name>
<reference evidence="3 4" key="1">
    <citation type="submission" date="2019-06" db="EMBL/GenBank/DDBJ databases">
        <authorList>
            <person name="Livingstone P."/>
            <person name="Whitworth D."/>
        </authorList>
    </citation>
    <scope>NUCLEOTIDE SEQUENCE [LARGE SCALE GENOMIC DNA]</scope>
    <source>
        <strain evidence="3 4">AM401</strain>
    </source>
</reference>
<dbReference type="AlphaFoldDB" id="A0A540XBE3"/>
<feature type="chain" id="PRO_5021783051" description="F5/8 type C domain-containing protein" evidence="2">
    <location>
        <begin position="19"/>
        <end position="430"/>
    </location>
</feature>
<organism evidence="3 4">
    <name type="scientific">Myxococcus llanfairpwllgwyngyllgogerychwyrndrobwllllantysiliogogogochensis</name>
    <dbReference type="NCBI Taxonomy" id="2590453"/>
    <lineage>
        <taxon>Bacteria</taxon>
        <taxon>Pseudomonadati</taxon>
        <taxon>Myxococcota</taxon>
        <taxon>Myxococcia</taxon>
        <taxon>Myxococcales</taxon>
        <taxon>Cystobacterineae</taxon>
        <taxon>Myxococcaceae</taxon>
        <taxon>Myxococcus</taxon>
    </lineage>
</organism>
<evidence type="ECO:0000313" key="3">
    <source>
        <dbReference type="EMBL" id="TQF18014.1"/>
    </source>
</evidence>
<evidence type="ECO:0000256" key="2">
    <source>
        <dbReference type="SAM" id="SignalP"/>
    </source>
</evidence>
<feature type="signal peptide" evidence="2">
    <location>
        <begin position="1"/>
        <end position="18"/>
    </location>
</feature>
<dbReference type="RefSeq" id="WP_141640329.1">
    <property type="nucleotide sequence ID" value="NZ_VIFM01000001.1"/>
</dbReference>
<evidence type="ECO:0000256" key="1">
    <source>
        <dbReference type="SAM" id="MobiDB-lite"/>
    </source>
</evidence>
<protein>
    <recommendedName>
        <fullName evidence="5">F5/8 type C domain-containing protein</fullName>
    </recommendedName>
</protein>